<keyword evidence="1" id="KW-0436">Ligase</keyword>
<accession>A0AC61L036</accession>
<sequence>MFLKFKSEVESVLNRALDTSGYQIDDLHIEESAHADLASSLSFRLASEYKQSPAAIASATLGAITIPNDSLIGDVQAVGAYINFFASRKFIDDTVHEIFLKKERYGTGHGKGKVIIEHTSANPNGPLHVGHIRNSVIGDTLARILKTAGYDVEIQYYVNDMGRQVAIVAWAMDRFEFDAQKKADHAIADVYIRANRELVEDPDLVCQIDELMQKIEHGDADLIERFGSATDLAVSGITSTLERMNVHHDRFVHESRFVKGGEVSELVGELEGFGLTEIDDGALAVPMPTFDKDLVILRSDQTSVYVTRDLAYHRWKAEQCDRMIDVLGADHKLISSQLCYVLSACGVKEPEIVIFEFVSLPEGSMSTRAGKFISADELLDEVEKQALAEVTKRRPDAKEDFRNHVAREVGIGAVRYDIVKVTPEKATTFDWESALDFDKLGAPFIQYSHARACSILEKVPRIPESADPAPLQGDAEISFVKELARFSYVIDLASRELKPHIVAIYARELAEAFNQFYRLSPVLSAPDDVRDARIGLVECARIVLASTLGVLGIAAPESM</sequence>
<protein>
    <submittedName>
        <fullName evidence="1">Arginine--tRNA ligase</fullName>
    </submittedName>
</protein>
<comment type="caution">
    <text evidence="1">The sequence shown here is derived from an EMBL/GenBank/DDBJ whole genome shotgun (WGS) entry which is preliminary data.</text>
</comment>
<dbReference type="Proteomes" id="UP000248329">
    <property type="component" value="Unassembled WGS sequence"/>
</dbReference>
<name>A0AC61L036_9EURY</name>
<dbReference type="EMBL" id="PQXF01000036">
    <property type="protein sequence ID" value="PXF58454.1"/>
    <property type="molecule type" value="Genomic_DNA"/>
</dbReference>
<reference evidence="1" key="1">
    <citation type="submission" date="2018-01" db="EMBL/GenBank/DDBJ databases">
        <authorList>
            <person name="Krukenberg V."/>
        </authorList>
    </citation>
    <scope>NUCLEOTIDE SEQUENCE</scope>
    <source>
        <strain evidence="1">E20ANME2</strain>
    </source>
</reference>
<evidence type="ECO:0000313" key="1">
    <source>
        <dbReference type="EMBL" id="PXF58454.1"/>
    </source>
</evidence>
<gene>
    <name evidence="1" type="ORF">C4B59_13320</name>
</gene>
<evidence type="ECO:0000313" key="2">
    <source>
        <dbReference type="Proteomes" id="UP000248329"/>
    </source>
</evidence>
<proteinExistence type="predicted"/>
<organism evidence="1 2">
    <name type="scientific">Candidatus Methanogaster sp</name>
    <dbReference type="NCBI Taxonomy" id="3386292"/>
    <lineage>
        <taxon>Archaea</taxon>
        <taxon>Methanobacteriati</taxon>
        <taxon>Methanobacteriota</taxon>
        <taxon>Stenosarchaea group</taxon>
        <taxon>Methanomicrobia</taxon>
        <taxon>Methanosarcinales</taxon>
        <taxon>ANME-2 cluster</taxon>
        <taxon>Candidatus Methanogasteraceae</taxon>
        <taxon>Candidatus Methanogaster</taxon>
    </lineage>
</organism>